<organism evidence="10 11">
    <name type="scientific">Panagrolaimus superbus</name>
    <dbReference type="NCBI Taxonomy" id="310955"/>
    <lineage>
        <taxon>Eukaryota</taxon>
        <taxon>Metazoa</taxon>
        <taxon>Ecdysozoa</taxon>
        <taxon>Nematoda</taxon>
        <taxon>Chromadorea</taxon>
        <taxon>Rhabditida</taxon>
        <taxon>Tylenchina</taxon>
        <taxon>Panagrolaimomorpha</taxon>
        <taxon>Panagrolaimoidea</taxon>
        <taxon>Panagrolaimidae</taxon>
        <taxon>Panagrolaimus</taxon>
    </lineage>
</organism>
<dbReference type="SMART" id="SM00220">
    <property type="entry name" value="S_TKc"/>
    <property type="match status" value="1"/>
</dbReference>
<dbReference type="SUPFAM" id="SSF56112">
    <property type="entry name" value="Protein kinase-like (PK-like)"/>
    <property type="match status" value="1"/>
</dbReference>
<keyword evidence="1" id="KW-0808">Transferase</keyword>
<dbReference type="GO" id="GO:0004694">
    <property type="term" value="F:eukaryotic translation initiation factor 2alpha kinase activity"/>
    <property type="evidence" value="ECO:0007669"/>
    <property type="project" value="TreeGrafter"/>
</dbReference>
<dbReference type="InterPro" id="IPR008271">
    <property type="entry name" value="Ser/Thr_kinase_AS"/>
</dbReference>
<dbReference type="PROSITE" id="PS50011">
    <property type="entry name" value="PROTEIN_KINASE_DOM"/>
    <property type="match status" value="1"/>
</dbReference>
<evidence type="ECO:0000256" key="8">
    <source>
        <dbReference type="SAM" id="MobiDB-lite"/>
    </source>
</evidence>
<feature type="compositionally biased region" description="Low complexity" evidence="8">
    <location>
        <begin position="10"/>
        <end position="24"/>
    </location>
</feature>
<feature type="coiled-coil region" evidence="7">
    <location>
        <begin position="642"/>
        <end position="676"/>
    </location>
</feature>
<dbReference type="InterPro" id="IPR050339">
    <property type="entry name" value="CC_SR_Kinase"/>
</dbReference>
<dbReference type="PANTHER" id="PTHR11042">
    <property type="entry name" value="EUKARYOTIC TRANSLATION INITIATION FACTOR 2-ALPHA KINASE EIF2-ALPHA KINASE -RELATED"/>
    <property type="match status" value="1"/>
</dbReference>
<evidence type="ECO:0000313" key="10">
    <source>
        <dbReference type="Proteomes" id="UP000887577"/>
    </source>
</evidence>
<dbReference type="Proteomes" id="UP000887577">
    <property type="component" value="Unplaced"/>
</dbReference>
<feature type="compositionally biased region" description="Acidic residues" evidence="8">
    <location>
        <begin position="315"/>
        <end position="330"/>
    </location>
</feature>
<comment type="similarity">
    <text evidence="5">Belongs to the protein kinase superfamily. Ser/Thr protein kinase family. GCN2 subfamily.</text>
</comment>
<dbReference type="GO" id="GO:0005737">
    <property type="term" value="C:cytoplasm"/>
    <property type="evidence" value="ECO:0007669"/>
    <property type="project" value="TreeGrafter"/>
</dbReference>
<evidence type="ECO:0000256" key="5">
    <source>
        <dbReference type="ARBA" id="ARBA00037982"/>
    </source>
</evidence>
<feature type="compositionally biased region" description="Acidic residues" evidence="8">
    <location>
        <begin position="372"/>
        <end position="381"/>
    </location>
</feature>
<feature type="region of interest" description="Disordered" evidence="8">
    <location>
        <begin position="1"/>
        <end position="37"/>
    </location>
</feature>
<feature type="binding site" evidence="6">
    <location>
        <position position="233"/>
    </location>
    <ligand>
        <name>ATP</name>
        <dbReference type="ChEBI" id="CHEBI:30616"/>
    </ligand>
</feature>
<protein>
    <submittedName>
        <fullName evidence="11">Protein kinase domain-containing protein</fullName>
    </submittedName>
</protein>
<keyword evidence="7" id="KW-0175">Coiled coil</keyword>
<keyword evidence="10" id="KW-1185">Reference proteome</keyword>
<feature type="compositionally biased region" description="Low complexity" evidence="8">
    <location>
        <begin position="294"/>
        <end position="309"/>
    </location>
</feature>
<keyword evidence="3" id="KW-0418">Kinase</keyword>
<accession>A0A914Y8K9</accession>
<feature type="domain" description="Protein kinase" evidence="9">
    <location>
        <begin position="199"/>
        <end position="648"/>
    </location>
</feature>
<dbReference type="Pfam" id="PF00069">
    <property type="entry name" value="Pkinase"/>
    <property type="match status" value="2"/>
</dbReference>
<dbReference type="GO" id="GO:0005634">
    <property type="term" value="C:nucleus"/>
    <property type="evidence" value="ECO:0007669"/>
    <property type="project" value="TreeGrafter"/>
</dbReference>
<dbReference type="Gene3D" id="1.10.510.10">
    <property type="entry name" value="Transferase(Phosphotransferase) domain 1"/>
    <property type="match status" value="1"/>
</dbReference>
<reference evidence="11" key="1">
    <citation type="submission" date="2022-11" db="UniProtKB">
        <authorList>
            <consortium name="WormBaseParasite"/>
        </authorList>
    </citation>
    <scope>IDENTIFICATION</scope>
</reference>
<sequence>MHKSFARVPGTSKSTSKPGSSSDISGKKSNKEYGPDNEFVTTCRRMFSSSPRQDSNSVYQIPNLQSTSQTCNENNVIVPVNSVSRRLSVEEESTNGVRFGQVVSASILELFFLTLDESQRENIRTLFIDVLNCAGATQSNVFSKVFEQTRSNMAKAMQEHLVKMFNSLKMNNPAIDDSLTRIVNSQQFSSYNNRYNEDFEELKEIGCGGFGKVYQSRSKLDGQLYAIKKIPLKKTSDKAYEKMLEECRCHARLQHPNIVRYHNAFVQLSYKSDIHLKPPATLRTAIRIETLSTASSSLPSTSAQSTTTPHGVTIEEYDSDSNSLENEEDNNADKISDNEASSSSSSSSEESKGKGFWAKKQPHHSFSSFDTTENENGEDDCESIKSGDSMDSTSAMKLGQMVAKNDVEDVFPKDLQLAVDIPSADFDYSLQVVYPTLFIQMELCHITLDQYIRNRQKELLPIDPTFNEIISEGLLSAIEFLHRNNVVHRDIKPSNIFLKYNHDKKPIVMLGDFGLARSIVEELAIGESMPSSPLPQGSSKLTSGLGTYLYAAPEQLNTKEYSLSADIYSAGVVIYELYHDFKTGSERAIILQELRKSAELSSKFKQAWPELCPILSSMITKNPSKRLEAGILLTKFKQLKEKMCHETEIQRLLLENQKLRDEANQWKEKYFELERKFNLSQQT</sequence>
<dbReference type="PROSITE" id="PS00107">
    <property type="entry name" value="PROTEIN_KINASE_ATP"/>
    <property type="match status" value="1"/>
</dbReference>
<dbReference type="InterPro" id="IPR011009">
    <property type="entry name" value="Kinase-like_dom_sf"/>
</dbReference>
<feature type="compositionally biased region" description="Basic and acidic residues" evidence="8">
    <location>
        <begin position="25"/>
        <end position="34"/>
    </location>
</feature>
<evidence type="ECO:0000256" key="3">
    <source>
        <dbReference type="ARBA" id="ARBA00022777"/>
    </source>
</evidence>
<evidence type="ECO:0000256" key="1">
    <source>
        <dbReference type="ARBA" id="ARBA00022679"/>
    </source>
</evidence>
<evidence type="ECO:0000259" key="9">
    <source>
        <dbReference type="PROSITE" id="PS50011"/>
    </source>
</evidence>
<dbReference type="WBParaSite" id="PSU_v2.g15786.t1">
    <property type="protein sequence ID" value="PSU_v2.g15786.t1"/>
    <property type="gene ID" value="PSU_v2.g15786"/>
</dbReference>
<dbReference type="GO" id="GO:0005524">
    <property type="term" value="F:ATP binding"/>
    <property type="evidence" value="ECO:0007669"/>
    <property type="project" value="UniProtKB-UniRule"/>
</dbReference>
<evidence type="ECO:0000313" key="11">
    <source>
        <dbReference type="WBParaSite" id="PSU_v2.g15786.t1"/>
    </source>
</evidence>
<dbReference type="Gene3D" id="3.30.200.20">
    <property type="entry name" value="Phosphorylase Kinase, domain 1"/>
    <property type="match status" value="1"/>
</dbReference>
<keyword evidence="2 6" id="KW-0547">Nucleotide-binding</keyword>
<dbReference type="PROSITE" id="PS00108">
    <property type="entry name" value="PROTEIN_KINASE_ST"/>
    <property type="match status" value="1"/>
</dbReference>
<feature type="region of interest" description="Disordered" evidence="8">
    <location>
        <begin position="294"/>
        <end position="392"/>
    </location>
</feature>
<evidence type="ECO:0000256" key="6">
    <source>
        <dbReference type="PROSITE-ProRule" id="PRU10141"/>
    </source>
</evidence>
<dbReference type="AlphaFoldDB" id="A0A914Y8K9"/>
<dbReference type="InterPro" id="IPR000719">
    <property type="entry name" value="Prot_kinase_dom"/>
</dbReference>
<dbReference type="PANTHER" id="PTHR11042:SF187">
    <property type="entry name" value="EUKARYOTIC TRANSLATION INITIATION FACTOR 2-ALPHA KINASE 2"/>
    <property type="match status" value="1"/>
</dbReference>
<keyword evidence="4 6" id="KW-0067">ATP-binding</keyword>
<name>A0A914Y8K9_9BILA</name>
<evidence type="ECO:0000256" key="4">
    <source>
        <dbReference type="ARBA" id="ARBA00022840"/>
    </source>
</evidence>
<proteinExistence type="inferred from homology"/>
<dbReference type="InterPro" id="IPR017441">
    <property type="entry name" value="Protein_kinase_ATP_BS"/>
</dbReference>
<evidence type="ECO:0000256" key="7">
    <source>
        <dbReference type="SAM" id="Coils"/>
    </source>
</evidence>
<evidence type="ECO:0000256" key="2">
    <source>
        <dbReference type="ARBA" id="ARBA00022741"/>
    </source>
</evidence>